<evidence type="ECO:0000313" key="3">
    <source>
        <dbReference type="Proteomes" id="UP000326532"/>
    </source>
</evidence>
<dbReference type="EMBL" id="ML735025">
    <property type="protein sequence ID" value="KAB8201195.1"/>
    <property type="molecule type" value="Genomic_DNA"/>
</dbReference>
<keyword evidence="1" id="KW-1133">Transmembrane helix</keyword>
<dbReference type="VEuPathDB" id="FungiDB:BDV34DRAFT_216517"/>
<keyword evidence="3" id="KW-1185">Reference proteome</keyword>
<accession>A0A5N6D7H0</accession>
<proteinExistence type="predicted"/>
<keyword evidence="1" id="KW-0812">Transmembrane</keyword>
<protein>
    <submittedName>
        <fullName evidence="2">Uncharacterized protein</fullName>
    </submittedName>
</protein>
<evidence type="ECO:0000313" key="2">
    <source>
        <dbReference type="EMBL" id="KAB8201195.1"/>
    </source>
</evidence>
<reference evidence="2 3" key="1">
    <citation type="submission" date="2019-04" db="EMBL/GenBank/DDBJ databases">
        <title>Fungal friends and foes A comparative genomics study of 23 Aspergillus species from section Flavi.</title>
        <authorList>
            <consortium name="DOE Joint Genome Institute"/>
            <person name="Kjaerbolling I."/>
            <person name="Vesth T.C."/>
            <person name="Frisvad J.C."/>
            <person name="Nybo J.L."/>
            <person name="Theobald S."/>
            <person name="Kildgaard S."/>
            <person name="Petersen T.I."/>
            <person name="Kuo A."/>
            <person name="Sato A."/>
            <person name="Lyhne E.K."/>
            <person name="Kogle M.E."/>
            <person name="Wiebenga A."/>
            <person name="Kun R.S."/>
            <person name="Lubbers R.J."/>
            <person name="Makela M.R."/>
            <person name="Barry K."/>
            <person name="Chovatia M."/>
            <person name="Clum A."/>
            <person name="Daum C."/>
            <person name="Haridas S."/>
            <person name="He G."/>
            <person name="LaButti K."/>
            <person name="Lipzen A."/>
            <person name="Mondo S."/>
            <person name="Pangilinan J."/>
            <person name="Riley R."/>
            <person name="Salamov A."/>
            <person name="Simmons B.A."/>
            <person name="Magnuson J.K."/>
            <person name="Henrissat B."/>
            <person name="Mortensen U.H."/>
            <person name="Larsen T.O."/>
            <person name="De vries R.P."/>
            <person name="Grigoriev I.V."/>
            <person name="Machida M."/>
            <person name="Baker S.E."/>
            <person name="Andersen M.R."/>
        </authorList>
    </citation>
    <scope>NUCLEOTIDE SEQUENCE [LARGE SCALE GENOMIC DNA]</scope>
    <source>
        <strain evidence="2 3">CBS 117618</strain>
    </source>
</reference>
<evidence type="ECO:0000256" key="1">
    <source>
        <dbReference type="SAM" id="Phobius"/>
    </source>
</evidence>
<dbReference type="Proteomes" id="UP000326532">
    <property type="component" value="Unassembled WGS sequence"/>
</dbReference>
<organism evidence="2 3">
    <name type="scientific">Aspergillus parasiticus</name>
    <dbReference type="NCBI Taxonomy" id="5067"/>
    <lineage>
        <taxon>Eukaryota</taxon>
        <taxon>Fungi</taxon>
        <taxon>Dikarya</taxon>
        <taxon>Ascomycota</taxon>
        <taxon>Pezizomycotina</taxon>
        <taxon>Eurotiomycetes</taxon>
        <taxon>Eurotiomycetidae</taxon>
        <taxon>Eurotiales</taxon>
        <taxon>Aspergillaceae</taxon>
        <taxon>Aspergillus</taxon>
        <taxon>Aspergillus subgen. Circumdati</taxon>
    </lineage>
</organism>
<feature type="transmembrane region" description="Helical" evidence="1">
    <location>
        <begin position="30"/>
        <end position="49"/>
    </location>
</feature>
<name>A0A5N6D7H0_ASPPA</name>
<dbReference type="OMA" id="YFATDID"/>
<gene>
    <name evidence="2" type="ORF">BDV34DRAFT_216517</name>
</gene>
<sequence length="73" mass="8371">MWLIVRSLAYARNDKSWGPELMEKRNCVQYAIATTSGYFMSVLLAVVAADWSELVLKDFREDYFATDIDQSVA</sequence>
<keyword evidence="1" id="KW-0472">Membrane</keyword>
<dbReference type="AlphaFoldDB" id="A0A5N6D7H0"/>